<dbReference type="RefSeq" id="WP_077315698.1">
    <property type="nucleotide sequence ID" value="NZ_AP024887.1"/>
</dbReference>
<evidence type="ECO:0000259" key="2">
    <source>
        <dbReference type="PROSITE" id="PS50883"/>
    </source>
</evidence>
<dbReference type="NCBIfam" id="TIGR00254">
    <property type="entry name" value="GGDEF"/>
    <property type="match status" value="1"/>
</dbReference>
<dbReference type="Gene3D" id="3.20.20.450">
    <property type="entry name" value="EAL domain"/>
    <property type="match status" value="1"/>
</dbReference>
<proteinExistence type="predicted"/>
<gene>
    <name evidence="4" type="primary">gmr_3</name>
    <name evidence="4" type="ORF">VPAL9027_03345</name>
</gene>
<dbReference type="PROSITE" id="PS50883">
    <property type="entry name" value="EAL"/>
    <property type="match status" value="1"/>
</dbReference>
<dbReference type="Pfam" id="PF00990">
    <property type="entry name" value="GGDEF"/>
    <property type="match status" value="1"/>
</dbReference>
<keyword evidence="1" id="KW-0812">Transmembrane</keyword>
<dbReference type="PANTHER" id="PTHR33121">
    <property type="entry name" value="CYCLIC DI-GMP PHOSPHODIESTERASE PDEF"/>
    <property type="match status" value="1"/>
</dbReference>
<dbReference type="PANTHER" id="PTHR33121:SF70">
    <property type="entry name" value="SIGNALING PROTEIN YKOW"/>
    <property type="match status" value="1"/>
</dbReference>
<keyword evidence="1" id="KW-0472">Membrane</keyword>
<dbReference type="GO" id="GO:0071111">
    <property type="term" value="F:cyclic-guanylate-specific phosphodiesterase activity"/>
    <property type="evidence" value="ECO:0007669"/>
    <property type="project" value="UniProtKB-EC"/>
</dbReference>
<dbReference type="InterPro" id="IPR043128">
    <property type="entry name" value="Rev_trsase/Diguanyl_cyclase"/>
</dbReference>
<feature type="transmembrane region" description="Helical" evidence="1">
    <location>
        <begin position="162"/>
        <end position="183"/>
    </location>
</feature>
<reference evidence="4 5" key="1">
    <citation type="submission" date="2017-02" db="EMBL/GenBank/DDBJ databases">
        <authorList>
            <person name="Peterson S.W."/>
        </authorList>
    </citation>
    <scope>NUCLEOTIDE SEQUENCE [LARGE SCALE GENOMIC DNA]</scope>
    <source>
        <strain evidence="4 5">CECT 9027</strain>
    </source>
</reference>
<dbReference type="Gene3D" id="3.30.70.270">
    <property type="match status" value="1"/>
</dbReference>
<dbReference type="InterPro" id="IPR029787">
    <property type="entry name" value="Nucleotide_cyclase"/>
</dbReference>
<dbReference type="InterPro" id="IPR035919">
    <property type="entry name" value="EAL_sf"/>
</dbReference>
<dbReference type="CDD" id="cd01948">
    <property type="entry name" value="EAL"/>
    <property type="match status" value="1"/>
</dbReference>
<protein>
    <submittedName>
        <fullName evidence="4">Cyclic di-GMP phosphodiesterase Gmr</fullName>
        <ecNumber evidence="4">3.1.4.52</ecNumber>
    </submittedName>
</protein>
<dbReference type="Proteomes" id="UP000189475">
    <property type="component" value="Unassembled WGS sequence"/>
</dbReference>
<dbReference type="SMART" id="SM00052">
    <property type="entry name" value="EAL"/>
    <property type="match status" value="1"/>
</dbReference>
<dbReference type="InterPro" id="IPR000160">
    <property type="entry name" value="GGDEF_dom"/>
</dbReference>
<dbReference type="SUPFAM" id="SSF141868">
    <property type="entry name" value="EAL domain-like"/>
    <property type="match status" value="1"/>
</dbReference>
<sequence>MSNIKTRQSLAAKQALTVFIVSMLLGVVFSLKYTILDLNNEKTRIAEHYRFTLMQNYNTASQAAYRLNPVLAEQIAANLMTDPAIQRVSLKDDFDDILFTKERESVDNSYFSQWLAKYITPESSIFSTPLHQPGSKTIVGQLSFKIHANKIADSFIADHCKLLLFDLFRTCLLTVILLAFFYVKLSRPIVQLTQWVQELHNTKTPLPASLLKGSNELKALANTFYSMWVEREEAVEQLNHLAYYDSLTQLNNRSMLMKVLNQSIDTSLKTGTKCALLYLNLNRFKTINDSLGHTVGDKLLIAVGQRIDEWAHYNYTVARIGGDEFAVLLPAYDQTNVDHIVNDLLGELSQPYMIDAHQLYCTASIGISLFPDETVHCNIDVLRQADTALFRAKSSRQPYRFYLPEMQSQIAAFMDIEKGLHHAVKNHQLELYYQPQVNKHNHIIGVEALVRWNHPTRGMLPPGIFMPVAEETGQIIDIGNWILTTACHQYAQWRDDGVLPEHFKRLAINISPLQFAQESFVELVKTALSDANISGENIELEITENLLLENVDGARDKMSQLKEHGLYFSIDDFGTGYSSLRYLKYLDINGLKIDRSFITNLHESNSSQAIVDTMIIIAQRLNIDVIAEGVENQHELNTLLSMQCEHFQGYFFDKPLPEEMLRERFSQVSYAPTSQ</sequence>
<dbReference type="InterPro" id="IPR050706">
    <property type="entry name" value="Cyclic-di-GMP_PDE-like"/>
</dbReference>
<evidence type="ECO:0000259" key="3">
    <source>
        <dbReference type="PROSITE" id="PS50887"/>
    </source>
</evidence>
<dbReference type="EMBL" id="FUFT01000013">
    <property type="protein sequence ID" value="SJL85310.1"/>
    <property type="molecule type" value="Genomic_DNA"/>
</dbReference>
<keyword evidence="1" id="KW-1133">Transmembrane helix</keyword>
<dbReference type="Pfam" id="PF00563">
    <property type="entry name" value="EAL"/>
    <property type="match status" value="1"/>
</dbReference>
<dbReference type="CDD" id="cd01949">
    <property type="entry name" value="GGDEF"/>
    <property type="match status" value="1"/>
</dbReference>
<keyword evidence="4" id="KW-0378">Hydrolase</keyword>
<dbReference type="STRING" id="1918946.VPAL9027_03345"/>
<name>A0A1R4B8P5_9VIBR</name>
<dbReference type="OrthoDB" id="1316910at2"/>
<evidence type="ECO:0000313" key="5">
    <source>
        <dbReference type="Proteomes" id="UP000189475"/>
    </source>
</evidence>
<dbReference type="SUPFAM" id="SSF55073">
    <property type="entry name" value="Nucleotide cyclase"/>
    <property type="match status" value="1"/>
</dbReference>
<evidence type="ECO:0000256" key="1">
    <source>
        <dbReference type="SAM" id="Phobius"/>
    </source>
</evidence>
<feature type="domain" description="EAL" evidence="2">
    <location>
        <begin position="413"/>
        <end position="669"/>
    </location>
</feature>
<evidence type="ECO:0000313" key="4">
    <source>
        <dbReference type="EMBL" id="SJL85310.1"/>
    </source>
</evidence>
<dbReference type="InterPro" id="IPR001633">
    <property type="entry name" value="EAL_dom"/>
</dbReference>
<organism evidence="4 5">
    <name type="scientific">Vibrio palustris</name>
    <dbReference type="NCBI Taxonomy" id="1918946"/>
    <lineage>
        <taxon>Bacteria</taxon>
        <taxon>Pseudomonadati</taxon>
        <taxon>Pseudomonadota</taxon>
        <taxon>Gammaproteobacteria</taxon>
        <taxon>Vibrionales</taxon>
        <taxon>Vibrionaceae</taxon>
        <taxon>Vibrio</taxon>
    </lineage>
</organism>
<keyword evidence="5" id="KW-1185">Reference proteome</keyword>
<accession>A0A1R4B8P5</accession>
<dbReference type="PROSITE" id="PS50887">
    <property type="entry name" value="GGDEF"/>
    <property type="match status" value="1"/>
</dbReference>
<feature type="domain" description="GGDEF" evidence="3">
    <location>
        <begin position="272"/>
        <end position="404"/>
    </location>
</feature>
<dbReference type="SMART" id="SM00267">
    <property type="entry name" value="GGDEF"/>
    <property type="match status" value="1"/>
</dbReference>
<dbReference type="AlphaFoldDB" id="A0A1R4B8P5"/>
<dbReference type="EC" id="3.1.4.52" evidence="4"/>